<dbReference type="Gene3D" id="2.10.60.10">
    <property type="entry name" value="CD59"/>
    <property type="match status" value="2"/>
</dbReference>
<dbReference type="PANTHER" id="PTHR20914">
    <property type="entry name" value="LY6/PLAUR DOMAIN-CONTAINING PROTEIN 8"/>
    <property type="match status" value="1"/>
</dbReference>
<dbReference type="SUPFAM" id="SSF57302">
    <property type="entry name" value="Snake toxin-like"/>
    <property type="match status" value="2"/>
</dbReference>
<proteinExistence type="predicted"/>
<accession>A0A803J9B0</accession>
<dbReference type="GO" id="GO:0005576">
    <property type="term" value="C:extracellular region"/>
    <property type="evidence" value="ECO:0007669"/>
    <property type="project" value="UniProtKB-SubCell"/>
</dbReference>
<dbReference type="CDD" id="cd23572">
    <property type="entry name" value="TFP_LU_ECD_PINLYP_rpt2"/>
    <property type="match status" value="1"/>
</dbReference>
<name>A0A803J9B0_XENTR</name>
<feature type="chain" id="PRO_5033610785" description="UPAR/Ly6 domain-containing protein" evidence="3">
    <location>
        <begin position="21"/>
        <end position="197"/>
    </location>
</feature>
<sequence>MRSLLGTLCALAALAATGYSLSCQSCTETGSTSCRGPSLPCPADNACRAIYFKATAYGSPVRETYILSCAPRSQCDKPGSMNFHFGKIKMGSSCCYTDDCIPPKPTLPEDNSQLNGRSCPAGFSVNSLKLNAEDDLQCSGDETKCALITASVLGISTTVRGCGNKNICDFGSYSFDLLEHSFYFAVLCTDNHQHWEF</sequence>
<dbReference type="AlphaFoldDB" id="A0A803J9B0"/>
<keyword evidence="3" id="KW-0732">Signal</keyword>
<evidence type="ECO:0008006" key="5">
    <source>
        <dbReference type="Google" id="ProtNLM"/>
    </source>
</evidence>
<keyword evidence="2" id="KW-0964">Secreted</keyword>
<dbReference type="GeneTree" id="ENSGT00940000163304"/>
<evidence type="ECO:0000256" key="3">
    <source>
        <dbReference type="SAM" id="SignalP"/>
    </source>
</evidence>
<dbReference type="Ensembl" id="ENSXETT00000118935">
    <property type="protein sequence ID" value="ENSXETP00000104458"/>
    <property type="gene ID" value="ENSXETG00000043931"/>
</dbReference>
<dbReference type="InterPro" id="IPR045860">
    <property type="entry name" value="Snake_toxin-like_sf"/>
</dbReference>
<comment type="subcellular location">
    <subcellularLocation>
        <location evidence="1">Secreted</location>
    </subcellularLocation>
</comment>
<dbReference type="InterPro" id="IPR050918">
    <property type="entry name" value="CNF-like_PLA2_Inhibitor"/>
</dbReference>
<feature type="signal peptide" evidence="3">
    <location>
        <begin position="1"/>
        <end position="20"/>
    </location>
</feature>
<protein>
    <recommendedName>
        <fullName evidence="5">UPAR/Ly6 domain-containing protein</fullName>
    </recommendedName>
</protein>
<evidence type="ECO:0000256" key="1">
    <source>
        <dbReference type="ARBA" id="ARBA00004613"/>
    </source>
</evidence>
<reference evidence="4" key="1">
    <citation type="journal article" date="2010" name="Science">
        <title>The genome of the Western clawed frog Xenopus tropicalis.</title>
        <authorList>
            <person name="Hellsten U."/>
            <person name="Harland R.M."/>
            <person name="Gilchrist M.J."/>
            <person name="Hendrix D."/>
            <person name="Jurka J."/>
            <person name="Kapitonov V."/>
            <person name="Ovcharenko I."/>
            <person name="Putnam N.H."/>
            <person name="Shu S."/>
            <person name="Taher L."/>
            <person name="Blitz I.L."/>
            <person name="Blumberg B."/>
            <person name="Dichmann D.S."/>
            <person name="Dubchak I."/>
            <person name="Amaya E."/>
            <person name="Detter J.C."/>
            <person name="Fletcher R."/>
            <person name="Gerhard D.S."/>
            <person name="Goodstein D."/>
            <person name="Graves T."/>
            <person name="Grigoriev I.V."/>
            <person name="Grimwood J."/>
            <person name="Kawashima T."/>
            <person name="Lindquist E."/>
            <person name="Lucas S.M."/>
            <person name="Mead P.E."/>
            <person name="Mitros T."/>
            <person name="Ogino H."/>
            <person name="Ohta Y."/>
            <person name="Poliakov A.V."/>
            <person name="Pollet N."/>
            <person name="Robert J."/>
            <person name="Salamov A."/>
            <person name="Sater A.K."/>
            <person name="Schmutz J."/>
            <person name="Terry A."/>
            <person name="Vize P.D."/>
            <person name="Warren W.C."/>
            <person name="Wells D."/>
            <person name="Wills A."/>
            <person name="Wilson R.K."/>
            <person name="Zimmerman L.B."/>
            <person name="Zorn A.M."/>
            <person name="Grainger R."/>
            <person name="Grammer T."/>
            <person name="Khokha M.K."/>
            <person name="Richardson P.M."/>
            <person name="Rokhsar D.S."/>
        </authorList>
    </citation>
    <scope>NUCLEOTIDE SEQUENCE [LARGE SCALE GENOMIC DNA]</scope>
    <source>
        <strain evidence="4">Nigerian</strain>
    </source>
</reference>
<organism evidence="4">
    <name type="scientific">Xenopus tropicalis</name>
    <name type="common">Western clawed frog</name>
    <name type="synonym">Silurana tropicalis</name>
    <dbReference type="NCBI Taxonomy" id="8364"/>
    <lineage>
        <taxon>Eukaryota</taxon>
        <taxon>Metazoa</taxon>
        <taxon>Chordata</taxon>
        <taxon>Craniata</taxon>
        <taxon>Vertebrata</taxon>
        <taxon>Euteleostomi</taxon>
        <taxon>Amphibia</taxon>
        <taxon>Batrachia</taxon>
        <taxon>Anura</taxon>
        <taxon>Pipoidea</taxon>
        <taxon>Pipidae</taxon>
        <taxon>Xenopodinae</taxon>
        <taxon>Xenopus</taxon>
        <taxon>Silurana</taxon>
    </lineage>
</organism>
<dbReference type="PANTHER" id="PTHR20914:SF25">
    <property type="entry name" value="PHOSPHOLIPASE A2 INHIBITOR AND LY6_PLAUR DOMAIN-CONTAINING PROTEIN"/>
    <property type="match status" value="1"/>
</dbReference>
<evidence type="ECO:0000313" key="4">
    <source>
        <dbReference type="Ensembl" id="ENSXETP00000104458"/>
    </source>
</evidence>
<dbReference type="Ensembl" id="ENSXETT00000121806">
    <property type="protein sequence ID" value="ENSXETP00000103528"/>
    <property type="gene ID" value="ENSXETG00000043931"/>
</dbReference>
<reference evidence="4" key="2">
    <citation type="submission" date="2021-03" db="UniProtKB">
        <authorList>
            <consortium name="Ensembl"/>
        </authorList>
    </citation>
    <scope>IDENTIFICATION</scope>
</reference>
<evidence type="ECO:0000256" key="2">
    <source>
        <dbReference type="ARBA" id="ARBA00022525"/>
    </source>
</evidence>